<protein>
    <submittedName>
        <fullName evidence="1">Uncharacterized protein</fullName>
    </submittedName>
</protein>
<name>A0AAV7U8P3_PLEWA</name>
<gene>
    <name evidence="1" type="ORF">NDU88_001211</name>
</gene>
<evidence type="ECO:0000313" key="2">
    <source>
        <dbReference type="Proteomes" id="UP001066276"/>
    </source>
</evidence>
<dbReference type="Proteomes" id="UP001066276">
    <property type="component" value="Chromosome 3_1"/>
</dbReference>
<sequence length="113" mass="12186">MDFGPCCQGVTPRVLFLLHWPQQPSPASSTLFVWCCLLKAACRGHAPRPHVTVATAPLSPAYSRHAPAAHVELHHAVLSRPLIGGRAHDNVTGREGAGVEGNLEWMKGQKPLL</sequence>
<keyword evidence="2" id="KW-1185">Reference proteome</keyword>
<comment type="caution">
    <text evidence="1">The sequence shown here is derived from an EMBL/GenBank/DDBJ whole genome shotgun (WGS) entry which is preliminary data.</text>
</comment>
<accession>A0AAV7U8P3</accession>
<dbReference type="AlphaFoldDB" id="A0AAV7U8P3"/>
<reference evidence="1" key="1">
    <citation type="journal article" date="2022" name="bioRxiv">
        <title>Sequencing and chromosome-scale assembly of the giantPleurodeles waltlgenome.</title>
        <authorList>
            <person name="Brown T."/>
            <person name="Elewa A."/>
            <person name="Iarovenko S."/>
            <person name="Subramanian E."/>
            <person name="Araus A.J."/>
            <person name="Petzold A."/>
            <person name="Susuki M."/>
            <person name="Suzuki K.-i.T."/>
            <person name="Hayashi T."/>
            <person name="Toyoda A."/>
            <person name="Oliveira C."/>
            <person name="Osipova E."/>
            <person name="Leigh N.D."/>
            <person name="Simon A."/>
            <person name="Yun M.H."/>
        </authorList>
    </citation>
    <scope>NUCLEOTIDE SEQUENCE</scope>
    <source>
        <strain evidence="1">20211129_DDA</strain>
        <tissue evidence="1">Liver</tissue>
    </source>
</reference>
<evidence type="ECO:0000313" key="1">
    <source>
        <dbReference type="EMBL" id="KAJ1184404.1"/>
    </source>
</evidence>
<organism evidence="1 2">
    <name type="scientific">Pleurodeles waltl</name>
    <name type="common">Iberian ribbed newt</name>
    <dbReference type="NCBI Taxonomy" id="8319"/>
    <lineage>
        <taxon>Eukaryota</taxon>
        <taxon>Metazoa</taxon>
        <taxon>Chordata</taxon>
        <taxon>Craniata</taxon>
        <taxon>Vertebrata</taxon>
        <taxon>Euteleostomi</taxon>
        <taxon>Amphibia</taxon>
        <taxon>Batrachia</taxon>
        <taxon>Caudata</taxon>
        <taxon>Salamandroidea</taxon>
        <taxon>Salamandridae</taxon>
        <taxon>Pleurodelinae</taxon>
        <taxon>Pleurodeles</taxon>
    </lineage>
</organism>
<dbReference type="EMBL" id="JANPWB010000005">
    <property type="protein sequence ID" value="KAJ1184404.1"/>
    <property type="molecule type" value="Genomic_DNA"/>
</dbReference>
<proteinExistence type="predicted"/>